<dbReference type="InterPro" id="IPR000683">
    <property type="entry name" value="Gfo/Idh/MocA-like_OxRdtase_N"/>
</dbReference>
<dbReference type="Pfam" id="PF01408">
    <property type="entry name" value="GFO_IDH_MocA"/>
    <property type="match status" value="1"/>
</dbReference>
<comment type="caution">
    <text evidence="3">The sequence shown here is derived from an EMBL/GenBank/DDBJ whole genome shotgun (WGS) entry which is preliminary data.</text>
</comment>
<evidence type="ECO:0000259" key="2">
    <source>
        <dbReference type="Pfam" id="PF22725"/>
    </source>
</evidence>
<dbReference type="STRING" id="1817772.A2527_00755"/>
<dbReference type="SUPFAM" id="SSF51735">
    <property type="entry name" value="NAD(P)-binding Rossmann-fold domains"/>
    <property type="match status" value="1"/>
</dbReference>
<dbReference type="EMBL" id="MFNE01000009">
    <property type="protein sequence ID" value="OGG96808.1"/>
    <property type="molecule type" value="Genomic_DNA"/>
</dbReference>
<reference evidence="3 4" key="1">
    <citation type="journal article" date="2016" name="Nat. Commun.">
        <title>Thousands of microbial genomes shed light on interconnected biogeochemical processes in an aquifer system.</title>
        <authorList>
            <person name="Anantharaman K."/>
            <person name="Brown C.T."/>
            <person name="Hug L.A."/>
            <person name="Sharon I."/>
            <person name="Castelle C.J."/>
            <person name="Probst A.J."/>
            <person name="Thomas B.C."/>
            <person name="Singh A."/>
            <person name="Wilkins M.J."/>
            <person name="Karaoz U."/>
            <person name="Brodie E.L."/>
            <person name="Williams K.H."/>
            <person name="Hubbard S.S."/>
            <person name="Banfield J.F."/>
        </authorList>
    </citation>
    <scope>NUCLEOTIDE SEQUENCE [LARGE SCALE GENOMIC DNA]</scope>
</reference>
<organism evidence="3 4">
    <name type="scientific">Candidatus Lambdaproteobacteria bacterium RIFOXYD2_FULL_50_16</name>
    <dbReference type="NCBI Taxonomy" id="1817772"/>
    <lineage>
        <taxon>Bacteria</taxon>
        <taxon>Pseudomonadati</taxon>
        <taxon>Pseudomonadota</taxon>
        <taxon>Candidatus Lambdaproteobacteria</taxon>
    </lineage>
</organism>
<dbReference type="InterPro" id="IPR051450">
    <property type="entry name" value="Gfo/Idh/MocA_Oxidoreductases"/>
</dbReference>
<dbReference type="SUPFAM" id="SSF55347">
    <property type="entry name" value="Glyceraldehyde-3-phosphate dehydrogenase-like, C-terminal domain"/>
    <property type="match status" value="1"/>
</dbReference>
<dbReference type="AlphaFoldDB" id="A0A1F6GFF4"/>
<dbReference type="InterPro" id="IPR055170">
    <property type="entry name" value="GFO_IDH_MocA-like_dom"/>
</dbReference>
<evidence type="ECO:0008006" key="5">
    <source>
        <dbReference type="Google" id="ProtNLM"/>
    </source>
</evidence>
<protein>
    <recommendedName>
        <fullName evidence="5">Gfo/Idh/MocA-like oxidoreductase N-terminal domain-containing protein</fullName>
    </recommendedName>
</protein>
<evidence type="ECO:0000313" key="3">
    <source>
        <dbReference type="EMBL" id="OGG96808.1"/>
    </source>
</evidence>
<feature type="domain" description="GFO/IDH/MocA-like oxidoreductase" evidence="2">
    <location>
        <begin position="127"/>
        <end position="236"/>
    </location>
</feature>
<dbReference type="PANTHER" id="PTHR43377:SF1">
    <property type="entry name" value="BILIVERDIN REDUCTASE A"/>
    <property type="match status" value="1"/>
</dbReference>
<name>A0A1F6GFF4_9PROT</name>
<dbReference type="Pfam" id="PF22725">
    <property type="entry name" value="GFO_IDH_MocA_C3"/>
    <property type="match status" value="1"/>
</dbReference>
<gene>
    <name evidence="3" type="ORF">A2527_00755</name>
</gene>
<evidence type="ECO:0000313" key="4">
    <source>
        <dbReference type="Proteomes" id="UP000178449"/>
    </source>
</evidence>
<dbReference type="Proteomes" id="UP000178449">
    <property type="component" value="Unassembled WGS sequence"/>
</dbReference>
<accession>A0A1F6GFF4</accession>
<dbReference type="PANTHER" id="PTHR43377">
    <property type="entry name" value="BILIVERDIN REDUCTASE A"/>
    <property type="match status" value="1"/>
</dbReference>
<dbReference type="Gene3D" id="3.30.360.10">
    <property type="entry name" value="Dihydrodipicolinate Reductase, domain 2"/>
    <property type="match status" value="1"/>
</dbReference>
<feature type="domain" description="Gfo/Idh/MocA-like oxidoreductase N-terminal" evidence="1">
    <location>
        <begin position="4"/>
        <end position="93"/>
    </location>
</feature>
<evidence type="ECO:0000259" key="1">
    <source>
        <dbReference type="Pfam" id="PF01408"/>
    </source>
</evidence>
<dbReference type="Gene3D" id="3.40.50.720">
    <property type="entry name" value="NAD(P)-binding Rossmann-like Domain"/>
    <property type="match status" value="1"/>
</dbReference>
<dbReference type="GO" id="GO:0000166">
    <property type="term" value="F:nucleotide binding"/>
    <property type="evidence" value="ECO:0007669"/>
    <property type="project" value="InterPro"/>
</dbReference>
<dbReference type="InterPro" id="IPR036291">
    <property type="entry name" value="NAD(P)-bd_dom_sf"/>
</dbReference>
<proteinExistence type="predicted"/>
<sequence>MKKRVLIIGMGSIGRRHARVFSELGAQVEAVSAYPQPEIKVYSTLPQAFEGGAPHLVLIANPTSQHFSTLNELAHIKYSGLVLVEKPLYQEPKALVGLDKSAIFVAYNLRFHPILERLKALLIGKQVISVQAYVGQYLPTWRPERPYQESYSAKKAEGGGALRDLSHELDYLHWLFGPWAALSALGGKASDLEIDSDDHFCLLMGLASGAAVTLEVNYLDRRPARRISVNCVEGSFYADLIAGELYQDQNLESIKAERDQTYRGQNQALLLGQTENLCDYATGLAHMETIAAAERAAQKPYRWITQEGA</sequence>